<accession>A0A2K5ATI1</accession>
<name>A0A2K5ATI1_9ARCH</name>
<reference evidence="2" key="1">
    <citation type="submission" date="2018-01" db="EMBL/GenBank/DDBJ databases">
        <authorList>
            <person name="Kerou L M."/>
        </authorList>
    </citation>
    <scope>NUCLEOTIDE SEQUENCE [LARGE SCALE GENOMIC DNA]</scope>
    <source>
        <strain evidence="2">SCU2</strain>
    </source>
</reference>
<sequence>MLYLGEGSVRVEEIIESMRNARNKVEYMLVWGRDKDSLQDDSFHEYIHDALEHMRRVIMEWRGSRIFGGSIFKKASDPIADILGGKSKEFYKVFDELCKGRIGLICTGDRYSSPFILFNDPSCYVAALANPSSKEIFYGYGLMEAWRADPRIHDLNGKGIGAFTLLFSSSIAFMLTLYIGAGLAKAREVSRIFDPNDALTSNLKEWAEYTSKGIWPGSHENQRKAMVALRGYLNAWFDFLKDSSWLEIHHTLHHGKVIERDQSFLDTATTEISETSRAIILDAGGMFSAEEMERRDRLRREKQLEWTLLRIALGILYPREKARIREVWEREKRKVNWRYLEDTYYEEIWDLIRLHLAGEDISASVEEKDARTLGRWHFIFNKKAERPREKVVELEKMDIERIFERKNRLLGMLTWEGVGLPPDARWHDVVSRFRKIMIKYHPDRVEVTGVNLEEAHKVTKTAIDVFRELEIIHDLHPEIFGLATLQTEQEV</sequence>
<evidence type="ECO:0000313" key="2">
    <source>
        <dbReference type="Proteomes" id="UP000236248"/>
    </source>
</evidence>
<dbReference type="SUPFAM" id="SSF46565">
    <property type="entry name" value="Chaperone J-domain"/>
    <property type="match status" value="1"/>
</dbReference>
<keyword evidence="2" id="KW-1185">Reference proteome</keyword>
<dbReference type="Proteomes" id="UP000236248">
    <property type="component" value="Chromosome NCAV"/>
</dbReference>
<dbReference type="RefSeq" id="WP_103286511.1">
    <property type="nucleotide sequence ID" value="NZ_LT981265.1"/>
</dbReference>
<evidence type="ECO:0000313" key="1">
    <source>
        <dbReference type="EMBL" id="SPC34929.1"/>
    </source>
</evidence>
<protein>
    <submittedName>
        <fullName evidence="1">DnaJ domain protein</fullName>
    </submittedName>
</protein>
<dbReference type="KEGG" id="ncv:NCAV_1766"/>
<dbReference type="EMBL" id="LT981265">
    <property type="protein sequence ID" value="SPC34929.1"/>
    <property type="molecule type" value="Genomic_DNA"/>
</dbReference>
<gene>
    <name evidence="1" type="ORF">NCAV_1766</name>
</gene>
<organism evidence="1 2">
    <name type="scientific">Candidatus Nitrosocaldus cavascurensis</name>
    <dbReference type="NCBI Taxonomy" id="2058097"/>
    <lineage>
        <taxon>Archaea</taxon>
        <taxon>Nitrososphaerota</taxon>
        <taxon>Nitrososphaeria</taxon>
        <taxon>Candidatus Nitrosocaldales</taxon>
        <taxon>Candidatus Nitrosocaldaceae</taxon>
        <taxon>Candidatus Nitrosocaldus</taxon>
    </lineage>
</organism>
<dbReference type="AlphaFoldDB" id="A0A2K5ATI1"/>
<dbReference type="InterPro" id="IPR036869">
    <property type="entry name" value="J_dom_sf"/>
</dbReference>
<proteinExistence type="predicted"/>
<dbReference type="GeneID" id="41595745"/>